<feature type="domain" description="RUN" evidence="4">
    <location>
        <begin position="1"/>
        <end position="56"/>
    </location>
</feature>
<dbReference type="Ensembl" id="ENSSSCT00040084983.1">
    <property type="protein sequence ID" value="ENSSSCP00040037113.1"/>
    <property type="gene ID" value="ENSSSCG00040061822.1"/>
</dbReference>
<dbReference type="PANTHER" id="PTHR46251">
    <property type="entry name" value="RUN DOMAIN-CONTAINING 3 PROTEIN RUNDC3"/>
    <property type="match status" value="1"/>
</dbReference>
<feature type="compositionally biased region" description="Polar residues" evidence="3">
    <location>
        <begin position="90"/>
        <end position="101"/>
    </location>
</feature>
<evidence type="ECO:0000256" key="2">
    <source>
        <dbReference type="ARBA" id="ARBA00034727"/>
    </source>
</evidence>
<accession>A0A8D1FJ35</accession>
<comment type="similarity">
    <text evidence="2">Belongs to the RUNDC3 family.</text>
</comment>
<dbReference type="SUPFAM" id="SSF140741">
    <property type="entry name" value="RUN domain-like"/>
    <property type="match status" value="1"/>
</dbReference>
<sequence>MEKHLSEYISTALRDFKTTRRFYEDGAIVLGEEANMLAGMLLGLNAIDFSFCLKGGLDGNFPAVIDYTPYLKFTQSSDSISSDEEELRTLGSSGSESSTPENVGPPFIMDENSWFNKCKRVKQKYQLTLEQKGYLEELLRLRENQLSESVSQNKILLQRIEDSDLAHKLEKEQLEYIIVELQDQLKSCQSLDQLSAEVSLSQSSLDPGQSQEGDGKQDTLSEGKEDTPSLLGLCGSLTSVASYKSLTSLKSNDYLASPTTEMTSPGLTPS</sequence>
<dbReference type="InterPro" id="IPR047340">
    <property type="entry name" value="RUNDC3A_B"/>
</dbReference>
<dbReference type="Gene3D" id="1.20.58.900">
    <property type="match status" value="1"/>
</dbReference>
<evidence type="ECO:0000313" key="6">
    <source>
        <dbReference type="Proteomes" id="UP000694722"/>
    </source>
</evidence>
<evidence type="ECO:0000256" key="3">
    <source>
        <dbReference type="SAM" id="MobiDB-lite"/>
    </source>
</evidence>
<proteinExistence type="inferred from homology"/>
<dbReference type="InterPro" id="IPR004012">
    <property type="entry name" value="Run_dom"/>
</dbReference>
<dbReference type="InterPro" id="IPR037213">
    <property type="entry name" value="Run_dom_sf"/>
</dbReference>
<dbReference type="SMART" id="SM00593">
    <property type="entry name" value="RUN"/>
    <property type="match status" value="1"/>
</dbReference>
<dbReference type="PANTHER" id="PTHR46251:SF1">
    <property type="entry name" value="RUN DOMAIN-CONTAINING PROTEIN 3B"/>
    <property type="match status" value="1"/>
</dbReference>
<dbReference type="PROSITE" id="PS50826">
    <property type="entry name" value="RUN"/>
    <property type="match status" value="1"/>
</dbReference>
<dbReference type="Proteomes" id="UP000694722">
    <property type="component" value="Unplaced"/>
</dbReference>
<reference evidence="5" key="1">
    <citation type="submission" date="2025-08" db="UniProtKB">
        <authorList>
            <consortium name="Ensembl"/>
        </authorList>
    </citation>
    <scope>IDENTIFICATION</scope>
</reference>
<name>A0A8D1FJ35_PIG</name>
<feature type="compositionally biased region" description="Polar residues" evidence="3">
    <location>
        <begin position="199"/>
        <end position="212"/>
    </location>
</feature>
<keyword evidence="1" id="KW-0175">Coiled coil</keyword>
<evidence type="ECO:0000259" key="4">
    <source>
        <dbReference type="PROSITE" id="PS50826"/>
    </source>
</evidence>
<feature type="compositionally biased region" description="Basic and acidic residues" evidence="3">
    <location>
        <begin position="213"/>
        <end position="227"/>
    </location>
</feature>
<protein>
    <recommendedName>
        <fullName evidence="4">RUN domain-containing protein</fullName>
    </recommendedName>
</protein>
<feature type="region of interest" description="Disordered" evidence="3">
    <location>
        <begin position="82"/>
        <end position="103"/>
    </location>
</feature>
<feature type="region of interest" description="Disordered" evidence="3">
    <location>
        <begin position="199"/>
        <end position="230"/>
    </location>
</feature>
<dbReference type="AlphaFoldDB" id="A0A8D1FJ35"/>
<organism evidence="5 6">
    <name type="scientific">Sus scrofa</name>
    <name type="common">Pig</name>
    <dbReference type="NCBI Taxonomy" id="9823"/>
    <lineage>
        <taxon>Eukaryota</taxon>
        <taxon>Metazoa</taxon>
        <taxon>Chordata</taxon>
        <taxon>Craniata</taxon>
        <taxon>Vertebrata</taxon>
        <taxon>Euteleostomi</taxon>
        <taxon>Mammalia</taxon>
        <taxon>Eutheria</taxon>
        <taxon>Laurasiatheria</taxon>
        <taxon>Artiodactyla</taxon>
        <taxon>Suina</taxon>
        <taxon>Suidae</taxon>
        <taxon>Sus</taxon>
    </lineage>
</organism>
<evidence type="ECO:0000256" key="1">
    <source>
        <dbReference type="ARBA" id="ARBA00023054"/>
    </source>
</evidence>
<dbReference type="Pfam" id="PF02759">
    <property type="entry name" value="RUN"/>
    <property type="match status" value="1"/>
</dbReference>
<evidence type="ECO:0000313" key="5">
    <source>
        <dbReference type="Ensembl" id="ENSSSCP00040037113.1"/>
    </source>
</evidence>